<keyword evidence="6" id="KW-0804">Transcription</keyword>
<evidence type="ECO:0000313" key="11">
    <source>
        <dbReference type="EMBL" id="ASZ70608.1"/>
    </source>
</evidence>
<dbReference type="PANTHER" id="PTHR47999:SF24">
    <property type="entry name" value="TRANSCRIPTION FACTOR MYB90"/>
    <property type="match status" value="1"/>
</dbReference>
<dbReference type="PROSITE" id="PS50090">
    <property type="entry name" value="MYB_LIKE"/>
    <property type="match status" value="2"/>
</dbReference>
<keyword evidence="4" id="KW-0238">DNA-binding</keyword>
<dbReference type="PROSITE" id="PS51294">
    <property type="entry name" value="HTH_MYB"/>
    <property type="match status" value="2"/>
</dbReference>
<sequence>MYPKAKKSTAGKPNLKLRKGAWGSDEDDLLRKCIDKYGQGKWHLVPHRAGLNRCRKSCRLRWLNYLRPTIKRGDFGEDEVDLMMRLHSLLGNRWSLIAGRLPGRTANDVKNYWNTNVHKKLTTTSYNGQKEVVKGEEFHNKKQASIGATTHLVVKPLPRTLSKGISVPSYSLNPKNYMHSPLPWEIICNKISSSSSSDDDDNDNNNNNDDNNMTINKSPLPATLQPNQDGMEWWKNLFAEIGQEEGSFQGQLMASSNIVGAERGLTCKTDELSAPATEATGLLEQDGQSCWSDIWDLLNWDYN</sequence>
<dbReference type="EMBL" id="MF664532">
    <property type="protein sequence ID" value="ASZ70608.1"/>
    <property type="molecule type" value="mRNA"/>
</dbReference>
<comment type="subcellular location">
    <subcellularLocation>
        <location evidence="1">Nucleus</location>
    </subcellularLocation>
</comment>
<evidence type="ECO:0000256" key="1">
    <source>
        <dbReference type="ARBA" id="ARBA00004123"/>
    </source>
</evidence>
<dbReference type="AlphaFoldDB" id="A0A289T069"/>
<dbReference type="PANTHER" id="PTHR47999">
    <property type="entry name" value="TRANSCRIPTION FACTOR MYB8-RELATED-RELATED"/>
    <property type="match status" value="1"/>
</dbReference>
<dbReference type="InterPro" id="IPR009057">
    <property type="entry name" value="Homeodomain-like_sf"/>
</dbReference>
<name>A0A289T069_OENJA</name>
<organism evidence="11">
    <name type="scientific">Oenanthe javanica</name>
    <name type="common">Java water-dropwort</name>
    <name type="synonym">Sium javanicum</name>
    <dbReference type="NCBI Taxonomy" id="49556"/>
    <lineage>
        <taxon>Eukaryota</taxon>
        <taxon>Viridiplantae</taxon>
        <taxon>Streptophyta</taxon>
        <taxon>Embryophyta</taxon>
        <taxon>Tracheophyta</taxon>
        <taxon>Spermatophyta</taxon>
        <taxon>Magnoliopsida</taxon>
        <taxon>eudicotyledons</taxon>
        <taxon>Gunneridae</taxon>
        <taxon>Pentapetalae</taxon>
        <taxon>asterids</taxon>
        <taxon>campanulids</taxon>
        <taxon>Apiales</taxon>
        <taxon>Apiaceae</taxon>
        <taxon>Apioideae</taxon>
        <taxon>Oenantheae</taxon>
        <taxon>Oenanthe</taxon>
    </lineage>
</organism>
<protein>
    <submittedName>
        <fullName evidence="11">MYB1</fullName>
    </submittedName>
</protein>
<evidence type="ECO:0000256" key="3">
    <source>
        <dbReference type="ARBA" id="ARBA00023015"/>
    </source>
</evidence>
<feature type="region of interest" description="Disordered" evidence="8">
    <location>
        <begin position="193"/>
        <end position="223"/>
    </location>
</feature>
<keyword evidence="7" id="KW-0539">Nucleus</keyword>
<keyword evidence="3" id="KW-0805">Transcription regulation</keyword>
<evidence type="ECO:0000256" key="4">
    <source>
        <dbReference type="ARBA" id="ARBA00023125"/>
    </source>
</evidence>
<evidence type="ECO:0000259" key="10">
    <source>
        <dbReference type="PROSITE" id="PS51294"/>
    </source>
</evidence>
<feature type="domain" description="HTH myb-type" evidence="10">
    <location>
        <begin position="71"/>
        <end position="121"/>
    </location>
</feature>
<proteinExistence type="evidence at transcript level"/>
<dbReference type="InterPro" id="IPR017930">
    <property type="entry name" value="Myb_dom"/>
</dbReference>
<feature type="domain" description="Myb-like" evidence="9">
    <location>
        <begin position="14"/>
        <end position="66"/>
    </location>
</feature>
<evidence type="ECO:0000256" key="5">
    <source>
        <dbReference type="ARBA" id="ARBA00023159"/>
    </source>
</evidence>
<keyword evidence="5" id="KW-0010">Activator</keyword>
<dbReference type="Gene3D" id="1.10.10.60">
    <property type="entry name" value="Homeodomain-like"/>
    <property type="match status" value="2"/>
</dbReference>
<evidence type="ECO:0000259" key="9">
    <source>
        <dbReference type="PROSITE" id="PS50090"/>
    </source>
</evidence>
<dbReference type="GO" id="GO:0003677">
    <property type="term" value="F:DNA binding"/>
    <property type="evidence" value="ECO:0007669"/>
    <property type="project" value="UniProtKB-KW"/>
</dbReference>
<dbReference type="SUPFAM" id="SSF46689">
    <property type="entry name" value="Homeodomain-like"/>
    <property type="match status" value="1"/>
</dbReference>
<dbReference type="InterPro" id="IPR015495">
    <property type="entry name" value="Myb_TF_plants"/>
</dbReference>
<dbReference type="GO" id="GO:0080090">
    <property type="term" value="P:regulation of primary metabolic process"/>
    <property type="evidence" value="ECO:0007669"/>
    <property type="project" value="UniProtKB-ARBA"/>
</dbReference>
<dbReference type="InterPro" id="IPR001005">
    <property type="entry name" value="SANT/Myb"/>
</dbReference>
<dbReference type="Pfam" id="PF00249">
    <property type="entry name" value="Myb_DNA-binding"/>
    <property type="match status" value="2"/>
</dbReference>
<accession>A0A289T069</accession>
<evidence type="ECO:0000256" key="2">
    <source>
        <dbReference type="ARBA" id="ARBA00022737"/>
    </source>
</evidence>
<evidence type="ECO:0000256" key="6">
    <source>
        <dbReference type="ARBA" id="ARBA00023163"/>
    </source>
</evidence>
<dbReference type="CDD" id="cd00167">
    <property type="entry name" value="SANT"/>
    <property type="match status" value="2"/>
</dbReference>
<dbReference type="SMART" id="SM00717">
    <property type="entry name" value="SANT"/>
    <property type="match status" value="2"/>
</dbReference>
<evidence type="ECO:0000256" key="8">
    <source>
        <dbReference type="SAM" id="MobiDB-lite"/>
    </source>
</evidence>
<dbReference type="FunFam" id="1.10.10.60:FF:000218">
    <property type="entry name" value="Myb transcription factor"/>
    <property type="match status" value="1"/>
</dbReference>
<reference evidence="11" key="1">
    <citation type="submission" date="2017-08" db="EMBL/GenBank/DDBJ databases">
        <title>An R2R3-MYB transcription factor, OjMYB1, functions in anthocyanin biosynthesis in Oenanthe javanica.</title>
        <authorList>
            <person name="Feng K."/>
        </authorList>
    </citation>
    <scope>NUCLEOTIDE SEQUENCE</scope>
</reference>
<feature type="domain" description="Myb-like" evidence="9">
    <location>
        <begin position="67"/>
        <end position="117"/>
    </location>
</feature>
<dbReference type="GO" id="GO:0005634">
    <property type="term" value="C:nucleus"/>
    <property type="evidence" value="ECO:0007669"/>
    <property type="project" value="UniProtKB-SubCell"/>
</dbReference>
<evidence type="ECO:0000256" key="7">
    <source>
        <dbReference type="ARBA" id="ARBA00023242"/>
    </source>
</evidence>
<feature type="domain" description="HTH myb-type" evidence="10">
    <location>
        <begin position="14"/>
        <end position="70"/>
    </location>
</feature>
<keyword evidence="2" id="KW-0677">Repeat</keyword>